<organism evidence="2 3">
    <name type="scientific">Pleurostoma richardsiae</name>
    <dbReference type="NCBI Taxonomy" id="41990"/>
    <lineage>
        <taxon>Eukaryota</taxon>
        <taxon>Fungi</taxon>
        <taxon>Dikarya</taxon>
        <taxon>Ascomycota</taxon>
        <taxon>Pezizomycotina</taxon>
        <taxon>Sordariomycetes</taxon>
        <taxon>Sordariomycetidae</taxon>
        <taxon>Calosphaeriales</taxon>
        <taxon>Pleurostomataceae</taxon>
        <taxon>Pleurostoma</taxon>
    </lineage>
</organism>
<evidence type="ECO:0000313" key="3">
    <source>
        <dbReference type="Proteomes" id="UP001174694"/>
    </source>
</evidence>
<dbReference type="EMBL" id="JANBVO010000003">
    <property type="protein sequence ID" value="KAJ9155619.1"/>
    <property type="molecule type" value="Genomic_DNA"/>
</dbReference>
<protein>
    <submittedName>
        <fullName evidence="2">Uncharacterized protein</fullName>
    </submittedName>
</protein>
<proteinExistence type="predicted"/>
<accession>A0AA38VVS8</accession>
<keyword evidence="3" id="KW-1185">Reference proteome</keyword>
<gene>
    <name evidence="2" type="ORF">NKR23_g2026</name>
</gene>
<evidence type="ECO:0000256" key="1">
    <source>
        <dbReference type="SAM" id="MobiDB-lite"/>
    </source>
</evidence>
<reference evidence="2" key="1">
    <citation type="submission" date="2022-07" db="EMBL/GenBank/DDBJ databases">
        <title>Fungi with potential for degradation of polypropylene.</title>
        <authorList>
            <person name="Gostincar C."/>
        </authorList>
    </citation>
    <scope>NUCLEOTIDE SEQUENCE</scope>
    <source>
        <strain evidence="2">EXF-13308</strain>
    </source>
</reference>
<feature type="compositionally biased region" description="Low complexity" evidence="1">
    <location>
        <begin position="1"/>
        <end position="18"/>
    </location>
</feature>
<name>A0AA38VVS8_9PEZI</name>
<feature type="region of interest" description="Disordered" evidence="1">
    <location>
        <begin position="1"/>
        <end position="37"/>
    </location>
</feature>
<sequence>MAATLESSESPAEPAASSQGAQHKPHDMAEAPPSSQRCWAGTACSKVKQALNHTLSRKSRKSHDVHGTRESREVSKGRGIREDYVRISYRCGCCGRKLHVDAPWTERDVHRAFARRRAGPKNAYTVRVETSYHRYPPLWPPKQQ</sequence>
<feature type="compositionally biased region" description="Basic and acidic residues" evidence="1">
    <location>
        <begin position="62"/>
        <end position="79"/>
    </location>
</feature>
<evidence type="ECO:0000313" key="2">
    <source>
        <dbReference type="EMBL" id="KAJ9155619.1"/>
    </source>
</evidence>
<comment type="caution">
    <text evidence="2">The sequence shown here is derived from an EMBL/GenBank/DDBJ whole genome shotgun (WGS) entry which is preliminary data.</text>
</comment>
<dbReference type="AlphaFoldDB" id="A0AA38VVS8"/>
<feature type="region of interest" description="Disordered" evidence="1">
    <location>
        <begin position="52"/>
        <end position="79"/>
    </location>
</feature>
<dbReference type="Proteomes" id="UP001174694">
    <property type="component" value="Unassembled WGS sequence"/>
</dbReference>